<protein>
    <submittedName>
        <fullName evidence="2">Uncharacterized protein</fullName>
    </submittedName>
</protein>
<keyword evidence="3" id="KW-1185">Reference proteome</keyword>
<proteinExistence type="predicted"/>
<evidence type="ECO:0000313" key="2">
    <source>
        <dbReference type="EMBL" id="KXN64702.1"/>
    </source>
</evidence>
<dbReference type="AlphaFoldDB" id="A0A137NPN4"/>
<feature type="transmembrane region" description="Helical" evidence="1">
    <location>
        <begin position="20"/>
        <end position="43"/>
    </location>
</feature>
<gene>
    <name evidence="2" type="ORF">CONCODRAFT_14098</name>
</gene>
<organism evidence="2 3">
    <name type="scientific">Conidiobolus coronatus (strain ATCC 28846 / CBS 209.66 / NRRL 28638)</name>
    <name type="common">Delacroixia coronata</name>
    <dbReference type="NCBI Taxonomy" id="796925"/>
    <lineage>
        <taxon>Eukaryota</taxon>
        <taxon>Fungi</taxon>
        <taxon>Fungi incertae sedis</taxon>
        <taxon>Zoopagomycota</taxon>
        <taxon>Entomophthoromycotina</taxon>
        <taxon>Entomophthoromycetes</taxon>
        <taxon>Entomophthorales</taxon>
        <taxon>Ancylistaceae</taxon>
        <taxon>Conidiobolus</taxon>
    </lineage>
</organism>
<keyword evidence="1" id="KW-0812">Transmembrane</keyword>
<keyword evidence="1" id="KW-0472">Membrane</keyword>
<evidence type="ECO:0000313" key="3">
    <source>
        <dbReference type="Proteomes" id="UP000070444"/>
    </source>
</evidence>
<evidence type="ECO:0000256" key="1">
    <source>
        <dbReference type="SAM" id="Phobius"/>
    </source>
</evidence>
<name>A0A137NPN4_CONC2</name>
<accession>A0A137NPN4</accession>
<reference evidence="2 3" key="1">
    <citation type="journal article" date="2015" name="Genome Biol. Evol.">
        <title>Phylogenomic analyses indicate that early fungi evolved digesting cell walls of algal ancestors of land plants.</title>
        <authorList>
            <person name="Chang Y."/>
            <person name="Wang S."/>
            <person name="Sekimoto S."/>
            <person name="Aerts A.L."/>
            <person name="Choi C."/>
            <person name="Clum A."/>
            <person name="LaButti K.M."/>
            <person name="Lindquist E.A."/>
            <person name="Yee Ngan C."/>
            <person name="Ohm R.A."/>
            <person name="Salamov A.A."/>
            <person name="Grigoriev I.V."/>
            <person name="Spatafora J.W."/>
            <person name="Berbee M.L."/>
        </authorList>
    </citation>
    <scope>NUCLEOTIDE SEQUENCE [LARGE SCALE GENOMIC DNA]</scope>
    <source>
        <strain evidence="2 3">NRRL 28638</strain>
    </source>
</reference>
<sequence length="55" mass="6652">MLNYFISLFNRDKPSLTKYLLNYYSAPLTWISHLIIYLLLYFIKKLLSPLLKPRT</sequence>
<dbReference type="EMBL" id="KQ965259">
    <property type="protein sequence ID" value="KXN64702.1"/>
    <property type="molecule type" value="Genomic_DNA"/>
</dbReference>
<keyword evidence="1" id="KW-1133">Transmembrane helix</keyword>
<dbReference type="Proteomes" id="UP000070444">
    <property type="component" value="Unassembled WGS sequence"/>
</dbReference>